<dbReference type="InterPro" id="IPR027417">
    <property type="entry name" value="P-loop_NTPase"/>
</dbReference>
<dbReference type="GO" id="GO:0005829">
    <property type="term" value="C:cytosol"/>
    <property type="evidence" value="ECO:0007669"/>
    <property type="project" value="TreeGrafter"/>
</dbReference>
<reference evidence="5" key="1">
    <citation type="submission" date="2020-08" db="EMBL/GenBank/DDBJ databases">
        <title>Genome public.</title>
        <authorList>
            <person name="Liu C."/>
            <person name="Sun Q."/>
        </authorList>
    </citation>
    <scope>NUCLEOTIDE SEQUENCE</scope>
    <source>
        <strain evidence="5">BX12</strain>
    </source>
</reference>
<name>A0A923NML9_9FIRM</name>
<dbReference type="AlphaFoldDB" id="A0A923NML9"/>
<protein>
    <submittedName>
        <fullName evidence="5">PhoH family protein</fullName>
    </submittedName>
</protein>
<dbReference type="GO" id="GO:0005524">
    <property type="term" value="F:ATP binding"/>
    <property type="evidence" value="ECO:0007669"/>
    <property type="project" value="UniProtKB-KW"/>
</dbReference>
<keyword evidence="1" id="KW-0547">Nucleotide-binding</keyword>
<dbReference type="InterPro" id="IPR051451">
    <property type="entry name" value="PhoH2-like"/>
</dbReference>
<dbReference type="InterPro" id="IPR002716">
    <property type="entry name" value="PIN_dom"/>
</dbReference>
<comment type="caution">
    <text evidence="5">The sequence shown here is derived from an EMBL/GenBank/DDBJ whole genome shotgun (WGS) entry which is preliminary data.</text>
</comment>
<evidence type="ECO:0000256" key="2">
    <source>
        <dbReference type="ARBA" id="ARBA00022840"/>
    </source>
</evidence>
<dbReference type="EMBL" id="JACRYT010000018">
    <property type="protein sequence ID" value="MBC6680736.1"/>
    <property type="molecule type" value="Genomic_DNA"/>
</dbReference>
<dbReference type="Proteomes" id="UP000602647">
    <property type="component" value="Unassembled WGS sequence"/>
</dbReference>
<dbReference type="Pfam" id="PF02562">
    <property type="entry name" value="PhoH"/>
    <property type="match status" value="1"/>
</dbReference>
<sequence length="459" mass="51308">MKKTYVLDTNVLVQAPHALWSFENNDVVLPVAALEELDGLKKAEGEKGANARQAIRFLEQLRQIGDLSRGVELPDGGMLRLELNCVDIELPDSLKKDSPDNRILKVCRGLENQGIANILVTKDIVVRIKAQMMGLKAEDFTTEQVPESKRQYTGRAEAYVADEKMEEFKEKGLLPEDLYVMGEDGTHKPVEPIENQFFILRSELFEKKTMLGKYQKGKIVPLAYAKAQPYGVKPRNAGQYFLQEALMMDAEEAPLVIVKGMAGTAKTFYTMAVGLSKVLENIPPEYRKILVCRSNAQFDKEIGFLPGTEQEKISPLLRPVIDNLEVLLSQEDKTGTSMLEDEKELRGKIDYLFDAGIVTAEAINFIRGRSISHTWLVIDEAQNLSPIQAKGIITRVGKGTKVILLGDPEQIDQPFLDERTNGLSFAAEKMKGSPLCVQITMNANECERSDLAWDAAQRM</sequence>
<dbReference type="PANTHER" id="PTHR30473:SF2">
    <property type="entry name" value="PIN DOMAIN-CONTAINING PROTEIN"/>
    <property type="match status" value="1"/>
</dbReference>
<keyword evidence="6" id="KW-1185">Reference proteome</keyword>
<evidence type="ECO:0000313" key="6">
    <source>
        <dbReference type="Proteomes" id="UP000602647"/>
    </source>
</evidence>
<dbReference type="InterPro" id="IPR029060">
    <property type="entry name" value="PIN-like_dom_sf"/>
</dbReference>
<evidence type="ECO:0000256" key="1">
    <source>
        <dbReference type="ARBA" id="ARBA00022741"/>
    </source>
</evidence>
<dbReference type="SUPFAM" id="SSF52540">
    <property type="entry name" value="P-loop containing nucleoside triphosphate hydrolases"/>
    <property type="match status" value="1"/>
</dbReference>
<dbReference type="SMART" id="SM00670">
    <property type="entry name" value="PINc"/>
    <property type="match status" value="1"/>
</dbReference>
<dbReference type="PANTHER" id="PTHR30473">
    <property type="entry name" value="PROTEIN PHOH"/>
    <property type="match status" value="1"/>
</dbReference>
<comment type="similarity">
    <text evidence="3">In the N-terminal section; belongs to the PINc/VapC protein family.</text>
</comment>
<evidence type="ECO:0000256" key="3">
    <source>
        <dbReference type="ARBA" id="ARBA00046345"/>
    </source>
</evidence>
<accession>A0A923NML9</accession>
<dbReference type="Pfam" id="PF13638">
    <property type="entry name" value="PIN_4"/>
    <property type="match status" value="1"/>
</dbReference>
<gene>
    <name evidence="5" type="ORF">H9L42_12980</name>
</gene>
<dbReference type="CDD" id="cd09883">
    <property type="entry name" value="PIN_VapC_PhoHL-ATPase"/>
    <property type="match status" value="1"/>
</dbReference>
<dbReference type="Gene3D" id="3.40.50.300">
    <property type="entry name" value="P-loop containing nucleotide triphosphate hydrolases"/>
    <property type="match status" value="1"/>
</dbReference>
<organism evidence="5 6">
    <name type="scientific">Zhenpiania hominis</name>
    <dbReference type="NCBI Taxonomy" id="2763644"/>
    <lineage>
        <taxon>Bacteria</taxon>
        <taxon>Bacillati</taxon>
        <taxon>Bacillota</taxon>
        <taxon>Clostridia</taxon>
        <taxon>Peptostreptococcales</taxon>
        <taxon>Anaerovoracaceae</taxon>
        <taxon>Zhenpiania</taxon>
    </lineage>
</organism>
<dbReference type="InterPro" id="IPR003714">
    <property type="entry name" value="PhoH"/>
</dbReference>
<dbReference type="SUPFAM" id="SSF88723">
    <property type="entry name" value="PIN domain-like"/>
    <property type="match status" value="1"/>
</dbReference>
<dbReference type="Gene3D" id="3.40.50.1010">
    <property type="entry name" value="5'-nuclease"/>
    <property type="match status" value="1"/>
</dbReference>
<evidence type="ECO:0000313" key="5">
    <source>
        <dbReference type="EMBL" id="MBC6680736.1"/>
    </source>
</evidence>
<evidence type="ECO:0000259" key="4">
    <source>
        <dbReference type="SMART" id="SM00670"/>
    </source>
</evidence>
<feature type="domain" description="PIN" evidence="4">
    <location>
        <begin position="3"/>
        <end position="128"/>
    </location>
</feature>
<keyword evidence="2" id="KW-0067">ATP-binding</keyword>
<dbReference type="RefSeq" id="WP_187303834.1">
    <property type="nucleotide sequence ID" value="NZ_CBCTQH010000033.1"/>
</dbReference>
<proteinExistence type="inferred from homology"/>